<dbReference type="CDD" id="cd19410">
    <property type="entry name" value="HK9-like_sensor"/>
    <property type="match status" value="1"/>
</dbReference>
<organism evidence="3">
    <name type="scientific">mine drainage metagenome</name>
    <dbReference type="NCBI Taxonomy" id="410659"/>
    <lineage>
        <taxon>unclassified sequences</taxon>
        <taxon>metagenomes</taxon>
        <taxon>ecological metagenomes</taxon>
    </lineage>
</organism>
<evidence type="ECO:0000256" key="1">
    <source>
        <dbReference type="SAM" id="Phobius"/>
    </source>
</evidence>
<accession>T0YCD1</accession>
<feature type="domain" description="CHASE3" evidence="2">
    <location>
        <begin position="36"/>
        <end position="170"/>
    </location>
</feature>
<evidence type="ECO:0000313" key="3">
    <source>
        <dbReference type="EMBL" id="EQD29442.1"/>
    </source>
</evidence>
<keyword evidence="1" id="KW-0472">Membrane</keyword>
<dbReference type="AlphaFoldDB" id="T0YCD1"/>
<dbReference type="InterPro" id="IPR007891">
    <property type="entry name" value="CHASE3"/>
</dbReference>
<dbReference type="Pfam" id="PF05227">
    <property type="entry name" value="CHASE3"/>
    <property type="match status" value="1"/>
</dbReference>
<gene>
    <name evidence="3" type="ORF">B1A_20705</name>
</gene>
<keyword evidence="1" id="KW-1133">Transmembrane helix</keyword>
<proteinExistence type="predicted"/>
<protein>
    <submittedName>
        <fullName evidence="3">Methyl-accepting chemotaxis protein</fullName>
    </submittedName>
</protein>
<comment type="caution">
    <text evidence="3">The sequence shown here is derived from an EMBL/GenBank/DDBJ whole genome shotgun (WGS) entry which is preliminary data.</text>
</comment>
<sequence length="189" mass="21488">MKTTSKIAVWFGSAGLLIVLVALLSFWLFRQSEDADRWQRHTFLVLDKANGLLSSLKDTEAGQRGYLLTGDKAFLAPYLEVRDRIPSQLAELRRLAQDNPAQERRLDVLAPLVEAKLRELRQVLALYADQHAEDALKILRSGSGKQLMDEIRAGLSDFNQQENELLEQRTIRFHRYLSLLLVSISLASL</sequence>
<evidence type="ECO:0000259" key="2">
    <source>
        <dbReference type="Pfam" id="PF05227"/>
    </source>
</evidence>
<name>T0YCD1_9ZZZZ</name>
<reference evidence="3" key="1">
    <citation type="submission" date="2013-08" db="EMBL/GenBank/DDBJ databases">
        <authorList>
            <person name="Mendez C."/>
            <person name="Richter M."/>
            <person name="Ferrer M."/>
            <person name="Sanchez J."/>
        </authorList>
    </citation>
    <scope>NUCLEOTIDE SEQUENCE</scope>
</reference>
<feature type="transmembrane region" description="Helical" evidence="1">
    <location>
        <begin position="7"/>
        <end position="29"/>
    </location>
</feature>
<feature type="non-terminal residue" evidence="3">
    <location>
        <position position="189"/>
    </location>
</feature>
<dbReference type="EMBL" id="AUZX01015287">
    <property type="protein sequence ID" value="EQD29442.1"/>
    <property type="molecule type" value="Genomic_DNA"/>
</dbReference>
<keyword evidence="1" id="KW-0812">Transmembrane</keyword>
<reference evidence="3" key="2">
    <citation type="journal article" date="2014" name="ISME J.">
        <title>Microbial stratification in low pH oxic and suboxic macroscopic growths along an acid mine drainage.</title>
        <authorList>
            <person name="Mendez-Garcia C."/>
            <person name="Mesa V."/>
            <person name="Sprenger R.R."/>
            <person name="Richter M."/>
            <person name="Diez M.S."/>
            <person name="Solano J."/>
            <person name="Bargiela R."/>
            <person name="Golyshina O.V."/>
            <person name="Manteca A."/>
            <person name="Ramos J.L."/>
            <person name="Gallego J.R."/>
            <person name="Llorente I."/>
            <person name="Martins Dos Santos V.A."/>
            <person name="Jensen O.N."/>
            <person name="Pelaez A.I."/>
            <person name="Sanchez J."/>
            <person name="Ferrer M."/>
        </authorList>
    </citation>
    <scope>NUCLEOTIDE SEQUENCE</scope>
</reference>